<sequence>MGLEEARRGPYGGGVGVFDFDKNNMDTCICIRTIVFHGGSAHIAAGAGIVADSVEQSEYEETVNKAKACVRAIEQAEQYYSDLQSQS</sequence>
<keyword evidence="4" id="KW-0456">Lyase</keyword>
<dbReference type="InterPro" id="IPR005801">
    <property type="entry name" value="ADC_synthase"/>
</dbReference>
<evidence type="ECO:0000313" key="6">
    <source>
        <dbReference type="EMBL" id="WWC73243.1"/>
    </source>
</evidence>
<dbReference type="SUPFAM" id="SSF56322">
    <property type="entry name" value="ADC synthase"/>
    <property type="match status" value="1"/>
</dbReference>
<dbReference type="EMBL" id="CP144528">
    <property type="protein sequence ID" value="WWC73243.1"/>
    <property type="molecule type" value="Genomic_DNA"/>
</dbReference>
<dbReference type="GO" id="GO:0046872">
    <property type="term" value="F:metal ion binding"/>
    <property type="evidence" value="ECO:0007669"/>
    <property type="project" value="UniProtKB-KW"/>
</dbReference>
<dbReference type="KEGG" id="kpin:96955783"/>
<dbReference type="InterPro" id="IPR019999">
    <property type="entry name" value="Anth_synth_I-like"/>
</dbReference>
<dbReference type="Gene3D" id="3.60.120.10">
    <property type="entry name" value="Anthranilate synthase"/>
    <property type="match status" value="1"/>
</dbReference>
<dbReference type="RefSeq" id="XP_070059577.1">
    <property type="nucleotide sequence ID" value="XM_070203476.1"/>
</dbReference>
<dbReference type="AlphaFoldDB" id="A0AAJ8LBS1"/>
<dbReference type="PANTHER" id="PTHR11236:SF48">
    <property type="entry name" value="ISOCHORISMATE SYNTHASE MENF"/>
    <property type="match status" value="1"/>
</dbReference>
<proteinExistence type="predicted"/>
<evidence type="ECO:0000256" key="4">
    <source>
        <dbReference type="ARBA" id="ARBA00023239"/>
    </source>
</evidence>
<keyword evidence="7" id="KW-1185">Reference proteome</keyword>
<dbReference type="InterPro" id="IPR015890">
    <property type="entry name" value="Chorismate_C"/>
</dbReference>
<comment type="cofactor">
    <cofactor evidence="1">
        <name>Mg(2+)</name>
        <dbReference type="ChEBI" id="CHEBI:18420"/>
    </cofactor>
</comment>
<evidence type="ECO:0000313" key="7">
    <source>
        <dbReference type="Proteomes" id="UP000094020"/>
    </source>
</evidence>
<evidence type="ECO:0000259" key="5">
    <source>
        <dbReference type="Pfam" id="PF00425"/>
    </source>
</evidence>
<evidence type="ECO:0000256" key="2">
    <source>
        <dbReference type="ARBA" id="ARBA00022723"/>
    </source>
</evidence>
<dbReference type="GO" id="GO:0016829">
    <property type="term" value="F:lyase activity"/>
    <property type="evidence" value="ECO:0007669"/>
    <property type="project" value="UniProtKB-KW"/>
</dbReference>
<evidence type="ECO:0000256" key="3">
    <source>
        <dbReference type="ARBA" id="ARBA00022842"/>
    </source>
</evidence>
<keyword evidence="3" id="KW-0460">Magnesium</keyword>
<feature type="domain" description="Chorismate-utilising enzyme C-terminal" evidence="5">
    <location>
        <begin position="3"/>
        <end position="65"/>
    </location>
</feature>
<accession>A0AAJ8LBS1</accession>
<reference evidence="6" key="1">
    <citation type="submission" date="2013-07" db="EMBL/GenBank/DDBJ databases">
        <authorList>
            <consortium name="The Broad Institute Genome Sequencing Platform"/>
            <person name="Cuomo C."/>
            <person name="Litvintseva A."/>
            <person name="Chen Y."/>
            <person name="Heitman J."/>
            <person name="Sun S."/>
            <person name="Springer D."/>
            <person name="Dromer F."/>
            <person name="Young S.K."/>
            <person name="Zeng Q."/>
            <person name="Gargeya S."/>
            <person name="Fitzgerald M."/>
            <person name="Abouelleil A."/>
            <person name="Alvarado L."/>
            <person name="Berlin A.M."/>
            <person name="Chapman S.B."/>
            <person name="Dewar J."/>
            <person name="Goldberg J."/>
            <person name="Griggs A."/>
            <person name="Gujja S."/>
            <person name="Hansen M."/>
            <person name="Howarth C."/>
            <person name="Imamovic A."/>
            <person name="Larimer J."/>
            <person name="McCowan C."/>
            <person name="Murphy C."/>
            <person name="Pearson M."/>
            <person name="Priest M."/>
            <person name="Roberts A."/>
            <person name="Saif S."/>
            <person name="Shea T."/>
            <person name="Sykes S."/>
            <person name="Wortman J."/>
            <person name="Nusbaum C."/>
            <person name="Birren B."/>
        </authorList>
    </citation>
    <scope>NUCLEOTIDE SEQUENCE</scope>
    <source>
        <strain evidence="6">CBS 10737</strain>
    </source>
</reference>
<dbReference type="PANTHER" id="PTHR11236">
    <property type="entry name" value="AMINOBENZOATE/ANTHRANILATE SYNTHASE"/>
    <property type="match status" value="1"/>
</dbReference>
<name>A0AAJ8LBS1_9TREE</name>
<dbReference type="Pfam" id="PF00425">
    <property type="entry name" value="Chorismate_bind"/>
    <property type="match status" value="1"/>
</dbReference>
<evidence type="ECO:0000256" key="1">
    <source>
        <dbReference type="ARBA" id="ARBA00001946"/>
    </source>
</evidence>
<dbReference type="GO" id="GO:0000162">
    <property type="term" value="P:L-tryptophan biosynthetic process"/>
    <property type="evidence" value="ECO:0007669"/>
    <property type="project" value="TreeGrafter"/>
</dbReference>
<organism evidence="6 7">
    <name type="scientific">Kwoniella pini CBS 10737</name>
    <dbReference type="NCBI Taxonomy" id="1296096"/>
    <lineage>
        <taxon>Eukaryota</taxon>
        <taxon>Fungi</taxon>
        <taxon>Dikarya</taxon>
        <taxon>Basidiomycota</taxon>
        <taxon>Agaricomycotina</taxon>
        <taxon>Tremellomycetes</taxon>
        <taxon>Tremellales</taxon>
        <taxon>Cryptococcaceae</taxon>
        <taxon>Kwoniella</taxon>
    </lineage>
</organism>
<reference evidence="6" key="2">
    <citation type="submission" date="2024-02" db="EMBL/GenBank/DDBJ databases">
        <title>Comparative genomics of Cryptococcus and Kwoniella reveals pathogenesis evolution and contrasting modes of karyotype evolution via chromosome fusion or intercentromeric recombination.</title>
        <authorList>
            <person name="Coelho M.A."/>
            <person name="David-Palma M."/>
            <person name="Shea T."/>
            <person name="Bowers K."/>
            <person name="McGinley-Smith S."/>
            <person name="Mohammad A.W."/>
            <person name="Gnirke A."/>
            <person name="Yurkov A.M."/>
            <person name="Nowrousian M."/>
            <person name="Sun S."/>
            <person name="Cuomo C.A."/>
            <person name="Heitman J."/>
        </authorList>
    </citation>
    <scope>NUCLEOTIDE SEQUENCE</scope>
    <source>
        <strain evidence="6">CBS 10737</strain>
    </source>
</reference>
<dbReference type="PRINTS" id="PR00095">
    <property type="entry name" value="ANTSNTHASEI"/>
</dbReference>
<dbReference type="Proteomes" id="UP000094020">
    <property type="component" value="Chromosome 10"/>
</dbReference>
<gene>
    <name evidence="6" type="ORF">I206_107209</name>
</gene>
<protein>
    <recommendedName>
        <fullName evidence="5">Chorismate-utilising enzyme C-terminal domain-containing protein</fullName>
    </recommendedName>
</protein>
<keyword evidence="2" id="KW-0479">Metal-binding</keyword>
<dbReference type="GeneID" id="96955783"/>